<protein>
    <submittedName>
        <fullName evidence="3">Alpha/beta hydrolase</fullName>
    </submittedName>
</protein>
<dbReference type="InterPro" id="IPR050266">
    <property type="entry name" value="AB_hydrolase_sf"/>
</dbReference>
<proteinExistence type="predicted"/>
<dbReference type="PANTHER" id="PTHR43798">
    <property type="entry name" value="MONOACYLGLYCEROL LIPASE"/>
    <property type="match status" value="1"/>
</dbReference>
<name>A0AAX0RT69_9BACI</name>
<dbReference type="AlphaFoldDB" id="A0AAX0RT69"/>
<dbReference type="InterPro" id="IPR029058">
    <property type="entry name" value="AB_hydrolase_fold"/>
</dbReference>
<dbReference type="PRINTS" id="PR00111">
    <property type="entry name" value="ABHYDROLASE"/>
</dbReference>
<dbReference type="GO" id="GO:0016787">
    <property type="term" value="F:hydrolase activity"/>
    <property type="evidence" value="ECO:0007669"/>
    <property type="project" value="UniProtKB-KW"/>
</dbReference>
<dbReference type="InterPro" id="IPR000073">
    <property type="entry name" value="AB_hydrolase_1"/>
</dbReference>
<dbReference type="EMBL" id="NUEQ01000004">
    <property type="protein sequence ID" value="PEJ37578.1"/>
    <property type="molecule type" value="Genomic_DNA"/>
</dbReference>
<evidence type="ECO:0000313" key="3">
    <source>
        <dbReference type="EMBL" id="PEJ37578.1"/>
    </source>
</evidence>
<feature type="domain" description="AB hydrolase-1" evidence="2">
    <location>
        <begin position="21"/>
        <end position="247"/>
    </location>
</feature>
<dbReference type="Proteomes" id="UP000220106">
    <property type="component" value="Unassembled WGS sequence"/>
</dbReference>
<gene>
    <name evidence="3" type="ORF">CN689_01400</name>
</gene>
<reference evidence="3 4" key="1">
    <citation type="submission" date="2017-09" db="EMBL/GenBank/DDBJ databases">
        <title>Large-scale bioinformatics analysis of Bacillus genomes uncovers conserved roles of natural products in bacterial physiology.</title>
        <authorList>
            <consortium name="Agbiome Team Llc"/>
            <person name="Bleich R.M."/>
            <person name="Kirk G.J."/>
            <person name="Santa Maria K.C."/>
            <person name="Allen S.E."/>
            <person name="Farag S."/>
            <person name="Shank E.A."/>
            <person name="Bowers A."/>
        </authorList>
    </citation>
    <scope>NUCLEOTIDE SEQUENCE [LARGE SCALE GENOMIC DNA]</scope>
    <source>
        <strain evidence="3 4">AFS003229</strain>
    </source>
</reference>
<dbReference type="PANTHER" id="PTHR43798:SF31">
    <property type="entry name" value="AB HYDROLASE SUPERFAMILY PROTEIN YCLE"/>
    <property type="match status" value="1"/>
</dbReference>
<evidence type="ECO:0000259" key="2">
    <source>
        <dbReference type="Pfam" id="PF00561"/>
    </source>
</evidence>
<comment type="caution">
    <text evidence="3">The sequence shown here is derived from an EMBL/GenBank/DDBJ whole genome shotgun (WGS) entry which is preliminary data.</text>
</comment>
<accession>A0AAX0RT69</accession>
<dbReference type="Pfam" id="PF00561">
    <property type="entry name" value="Abhydrolase_1"/>
    <property type="match status" value="1"/>
</dbReference>
<evidence type="ECO:0000313" key="4">
    <source>
        <dbReference type="Proteomes" id="UP000220106"/>
    </source>
</evidence>
<dbReference type="RefSeq" id="WP_098174600.1">
    <property type="nucleotide sequence ID" value="NZ_NUEQ01000004.1"/>
</dbReference>
<keyword evidence="1 3" id="KW-0378">Hydrolase</keyword>
<dbReference type="SUPFAM" id="SSF53474">
    <property type="entry name" value="alpha/beta-Hydrolases"/>
    <property type="match status" value="1"/>
</dbReference>
<organism evidence="3 4">
    <name type="scientific">Peribacillus butanolivorans</name>
    <dbReference type="NCBI Taxonomy" id="421767"/>
    <lineage>
        <taxon>Bacteria</taxon>
        <taxon>Bacillati</taxon>
        <taxon>Bacillota</taxon>
        <taxon>Bacilli</taxon>
        <taxon>Bacillales</taxon>
        <taxon>Bacillaceae</taxon>
        <taxon>Peribacillus</taxon>
    </lineage>
</organism>
<evidence type="ECO:0000256" key="1">
    <source>
        <dbReference type="ARBA" id="ARBA00022801"/>
    </source>
</evidence>
<sequence>MPICQLEEYSIHYRESGEGKALVILHGLGNNSQSWGHQLSQMKEEFRVIAWDAPGYGESSDPKEEFQEFSQFADVLKEFLESLGLHSVYLLGHSMGSAIAIDFTNRFPEMVEALIISDATRGAAGVSPEENKRKLQSRLHSINTLKPCELAKKRVKALVSPNAPVEVVKEAERIMSQVRPPGYRSVSYSLSNLNQMEILSSISVPTLVMCGELDQVTPVSESKIFHELIPKSEFAIVPNTGHLCYQEDPGVFNKYVTEFLQKQPVGQK</sequence>
<dbReference type="Gene3D" id="3.40.50.1820">
    <property type="entry name" value="alpha/beta hydrolase"/>
    <property type="match status" value="1"/>
</dbReference>
<dbReference type="GO" id="GO:0016020">
    <property type="term" value="C:membrane"/>
    <property type="evidence" value="ECO:0007669"/>
    <property type="project" value="TreeGrafter"/>
</dbReference>